<dbReference type="Pfam" id="PF00881">
    <property type="entry name" value="Nitroreductase"/>
    <property type="match status" value="1"/>
</dbReference>
<evidence type="ECO:0000256" key="3">
    <source>
        <dbReference type="ARBA" id="ARBA00022643"/>
    </source>
</evidence>
<dbReference type="CDD" id="cd02146">
    <property type="entry name" value="NfsA-like"/>
    <property type="match status" value="1"/>
</dbReference>
<dbReference type="EC" id="1.5.1.38" evidence="7"/>
<keyword evidence="5" id="KW-0521">NADP</keyword>
<dbReference type="EMBL" id="SRJC01000001">
    <property type="protein sequence ID" value="TGB05134.1"/>
    <property type="molecule type" value="Genomic_DNA"/>
</dbReference>
<evidence type="ECO:0000256" key="5">
    <source>
        <dbReference type="PIRNR" id="PIRNR005426"/>
    </source>
</evidence>
<dbReference type="InterPro" id="IPR029479">
    <property type="entry name" value="Nitroreductase"/>
</dbReference>
<keyword evidence="4 5" id="KW-0560">Oxidoreductase</keyword>
<keyword evidence="2 5" id="KW-0285">Flavoprotein</keyword>
<dbReference type="NCBIfam" id="NF008033">
    <property type="entry name" value="PRK10765.1"/>
    <property type="match status" value="1"/>
</dbReference>
<name>A0A4Z0H5I4_9BACI</name>
<dbReference type="PIRSF" id="PIRSF005426">
    <property type="entry name" value="Frp"/>
    <property type="match status" value="1"/>
</dbReference>
<evidence type="ECO:0000256" key="2">
    <source>
        <dbReference type="ARBA" id="ARBA00022630"/>
    </source>
</evidence>
<evidence type="ECO:0000256" key="1">
    <source>
        <dbReference type="ARBA" id="ARBA00008366"/>
    </source>
</evidence>
<dbReference type="Gene3D" id="3.40.109.10">
    <property type="entry name" value="NADH Oxidase"/>
    <property type="match status" value="1"/>
</dbReference>
<gene>
    <name evidence="7" type="primary">nfsA</name>
    <name evidence="7" type="ORF">E4663_09115</name>
</gene>
<feature type="domain" description="Nitroreductase" evidence="6">
    <location>
        <begin position="9"/>
        <end position="156"/>
    </location>
</feature>
<accession>A0A4Z0H5I4</accession>
<evidence type="ECO:0000256" key="4">
    <source>
        <dbReference type="ARBA" id="ARBA00023002"/>
    </source>
</evidence>
<comment type="similarity">
    <text evidence="1 5">Belongs to the flavin oxidoreductase frp family.</text>
</comment>
<dbReference type="Proteomes" id="UP000297982">
    <property type="component" value="Unassembled WGS sequence"/>
</dbReference>
<dbReference type="AlphaFoldDB" id="A0A4Z0H5I4"/>
<dbReference type="SUPFAM" id="SSF55469">
    <property type="entry name" value="FMN-dependent nitroreductase-like"/>
    <property type="match status" value="1"/>
</dbReference>
<evidence type="ECO:0000313" key="7">
    <source>
        <dbReference type="EMBL" id="TGB05134.1"/>
    </source>
</evidence>
<dbReference type="RefSeq" id="WP_135327343.1">
    <property type="nucleotide sequence ID" value="NZ_SRJC01000001.1"/>
</dbReference>
<comment type="caution">
    <text evidence="7">The sequence shown here is derived from an EMBL/GenBank/DDBJ whole genome shotgun (WGS) entry which is preliminary data.</text>
</comment>
<dbReference type="PANTHER" id="PTHR43425">
    <property type="entry name" value="OXYGEN-INSENSITIVE NADPH NITROREDUCTASE"/>
    <property type="match status" value="1"/>
</dbReference>
<reference evidence="7 8" key="1">
    <citation type="journal article" date="2003" name="Int. J. Syst. Evol. Microbiol.">
        <title>Halobacillus salinus sp. nov., isolated from a salt lake on the coast of the East Sea in Korea.</title>
        <authorList>
            <person name="Yoon J.H."/>
            <person name="Kang K.H."/>
            <person name="Park Y.H."/>
        </authorList>
    </citation>
    <scope>NUCLEOTIDE SEQUENCE [LARGE SCALE GENOMIC DNA]</scope>
    <source>
        <strain evidence="7 8">HSL-3</strain>
    </source>
</reference>
<dbReference type="GO" id="GO:0052873">
    <property type="term" value="F:FMN reductase (NADPH) activity"/>
    <property type="evidence" value="ECO:0007669"/>
    <property type="project" value="UniProtKB-EC"/>
</dbReference>
<sequence>MNQVIETILDHRSIRKFKDIPLTEDQISTIIEASQQASTSSYMMAYSIIGVTEQHKKEALAEVSGQNYVKDNGHLLVFCADFHRVTIKASDEEYEDMLPNIENSEHFLVSAIDAALAAQNAALAAESMGLGICYIGSLRNNIEKVDQVLSLPKHVIPLFGLVIGTPDHRPDRKPRLPKEAVYFENEYKSYEEPLETFNSTIAAYYLNRGSNNRTDSWTDQMLRRFTHPMRMDVTEFVQRKGFNKR</sequence>
<dbReference type="InterPro" id="IPR016446">
    <property type="entry name" value="Flavin_OxRdtase_Frp"/>
</dbReference>
<protein>
    <submittedName>
        <fullName evidence="7">Oxygen-insensitive NADPH nitroreductase</fullName>
        <ecNumber evidence="7">1.5.1.38</ecNumber>
    </submittedName>
</protein>
<proteinExistence type="inferred from homology"/>
<evidence type="ECO:0000259" key="6">
    <source>
        <dbReference type="Pfam" id="PF00881"/>
    </source>
</evidence>
<keyword evidence="8" id="KW-1185">Reference proteome</keyword>
<dbReference type="PANTHER" id="PTHR43425:SF3">
    <property type="entry name" value="NADPH-DEPENDENT OXIDOREDUCTASE"/>
    <property type="match status" value="1"/>
</dbReference>
<dbReference type="STRING" id="192814.GCA_900166575_02165"/>
<dbReference type="InterPro" id="IPR000415">
    <property type="entry name" value="Nitroreductase-like"/>
</dbReference>
<organism evidence="7 8">
    <name type="scientific">Halobacillus salinus</name>
    <dbReference type="NCBI Taxonomy" id="192814"/>
    <lineage>
        <taxon>Bacteria</taxon>
        <taxon>Bacillati</taxon>
        <taxon>Bacillota</taxon>
        <taxon>Bacilli</taxon>
        <taxon>Bacillales</taxon>
        <taxon>Bacillaceae</taxon>
        <taxon>Halobacillus</taxon>
    </lineage>
</organism>
<keyword evidence="3 5" id="KW-0288">FMN</keyword>
<evidence type="ECO:0000313" key="8">
    <source>
        <dbReference type="Proteomes" id="UP000297982"/>
    </source>
</evidence>